<sequence>MRFLLVFLFSVLFACDTTSINSAYKDYYEYQRIYISAILDNNKNKEISALKNLIKCGKYLNFNVKEYENKLKRLTQKSKVLTKTEKEHVTPNNKPQKKYIKIISSNPFIITLPSNNLKHFILRKKIHVFDIPYTIIPKMYSKKINNIQIKVAQFNKKIVRVAIYSPKINYKIENKKLIIYLNKKITQKQTLIIPKTYKQRVIVIDPGHGGKDSGGIGIGHRMEKIAVLKIAKYLYSELKEMGYKVYLTRHGDYFIPLRERTHFANQKKADLFISIHCNIAPHHYTKVRGIETYFLSPTRNDRAIRVAKIENKEVKGLNYVDQRVILGFLNRDRIIDSQKLAIDIQAGMLYSLKKKYKQVIDGGVRPAPFWVLVGTQMPAILIETGYLTNPVEAKRLFNPAYQKLLAKGIAAGIYNYFKKNP</sequence>
<protein>
    <recommendedName>
        <fullName evidence="2">N-acetylmuramoyl-L-alanine amidase</fullName>
        <ecNumber evidence="2">3.5.1.28</ecNumber>
    </recommendedName>
</protein>
<name>A0A292YCT2_9BACT</name>
<evidence type="ECO:0000256" key="2">
    <source>
        <dbReference type="ARBA" id="ARBA00011901"/>
    </source>
</evidence>
<dbReference type="AlphaFoldDB" id="A0A292YCT2"/>
<dbReference type="CDD" id="cd02696">
    <property type="entry name" value="MurNAc-LAA"/>
    <property type="match status" value="1"/>
</dbReference>
<dbReference type="Proteomes" id="UP000217944">
    <property type="component" value="Unassembled WGS sequence"/>
</dbReference>
<evidence type="ECO:0000256" key="3">
    <source>
        <dbReference type="ARBA" id="ARBA00022801"/>
    </source>
</evidence>
<dbReference type="PROSITE" id="PS51257">
    <property type="entry name" value="PROKAR_LIPOPROTEIN"/>
    <property type="match status" value="1"/>
</dbReference>
<dbReference type="SMART" id="SM00646">
    <property type="entry name" value="Ami_3"/>
    <property type="match status" value="1"/>
</dbReference>
<dbReference type="GO" id="GO:0008745">
    <property type="term" value="F:N-acetylmuramoyl-L-alanine amidase activity"/>
    <property type="evidence" value="ECO:0007669"/>
    <property type="project" value="UniProtKB-EC"/>
</dbReference>
<dbReference type="EC" id="3.5.1.28" evidence="2"/>
<reference evidence="5 6" key="1">
    <citation type="journal article" date="2017" name="Syst. Appl. Microbiol.">
        <title>Lebetimonas natsushimae sp. nov., a novel strictly anaerobic, moderately thermophilic chemoautotroph isolated from a deep-sea hydrothermal vent polychaete nest in the Mid-Okinawa Trough.</title>
        <authorList>
            <person name="Nagata R."/>
            <person name="Takaki Y."/>
            <person name="Tame A."/>
            <person name="Nunoura T."/>
            <person name="Muto H."/>
            <person name="Mino S."/>
            <person name="Sawayama S."/>
            <person name="Takai K."/>
            <person name="Nakagawa S."/>
        </authorList>
    </citation>
    <scope>NUCLEOTIDE SEQUENCE [LARGE SCALE GENOMIC DNA]</scope>
    <source>
        <strain evidence="5 6">HS1857</strain>
    </source>
</reference>
<dbReference type="PANTHER" id="PTHR30404:SF0">
    <property type="entry name" value="N-ACETYLMURAMOYL-L-ALANINE AMIDASE AMIC"/>
    <property type="match status" value="1"/>
</dbReference>
<dbReference type="Gene3D" id="3.40.630.40">
    <property type="entry name" value="Zn-dependent exopeptidases"/>
    <property type="match status" value="1"/>
</dbReference>
<dbReference type="InterPro" id="IPR050695">
    <property type="entry name" value="N-acetylmuramoyl_amidase_3"/>
</dbReference>
<dbReference type="InterPro" id="IPR002508">
    <property type="entry name" value="MurNAc-LAA_cat"/>
</dbReference>
<keyword evidence="3 5" id="KW-0378">Hydrolase</keyword>
<evidence type="ECO:0000313" key="5">
    <source>
        <dbReference type="EMBL" id="GAX87243.1"/>
    </source>
</evidence>
<gene>
    <name evidence="5" type="ORF">LNAT_P0538</name>
</gene>
<dbReference type="SUPFAM" id="SSF53187">
    <property type="entry name" value="Zn-dependent exopeptidases"/>
    <property type="match status" value="1"/>
</dbReference>
<feature type="domain" description="MurNAc-LAA" evidence="4">
    <location>
        <begin position="261"/>
        <end position="414"/>
    </location>
</feature>
<dbReference type="GO" id="GO:0009253">
    <property type="term" value="P:peptidoglycan catabolic process"/>
    <property type="evidence" value="ECO:0007669"/>
    <property type="project" value="InterPro"/>
</dbReference>
<dbReference type="OrthoDB" id="9806267at2"/>
<comment type="caution">
    <text evidence="5">The sequence shown here is derived from an EMBL/GenBank/DDBJ whole genome shotgun (WGS) entry which is preliminary data.</text>
</comment>
<comment type="catalytic activity">
    <reaction evidence="1">
        <text>Hydrolyzes the link between N-acetylmuramoyl residues and L-amino acid residues in certain cell-wall glycopeptides.</text>
        <dbReference type="EC" id="3.5.1.28"/>
    </reaction>
</comment>
<evidence type="ECO:0000256" key="1">
    <source>
        <dbReference type="ARBA" id="ARBA00001561"/>
    </source>
</evidence>
<accession>A0A292YCT2</accession>
<dbReference type="PANTHER" id="PTHR30404">
    <property type="entry name" value="N-ACETYLMURAMOYL-L-ALANINE AMIDASE"/>
    <property type="match status" value="1"/>
</dbReference>
<evidence type="ECO:0000313" key="6">
    <source>
        <dbReference type="Proteomes" id="UP000217944"/>
    </source>
</evidence>
<evidence type="ECO:0000259" key="4">
    <source>
        <dbReference type="SMART" id="SM00646"/>
    </source>
</evidence>
<proteinExistence type="predicted"/>
<dbReference type="GO" id="GO:0030288">
    <property type="term" value="C:outer membrane-bounded periplasmic space"/>
    <property type="evidence" value="ECO:0007669"/>
    <property type="project" value="TreeGrafter"/>
</dbReference>
<dbReference type="FunFam" id="3.40.630.40:FF:000005">
    <property type="entry name" value="N-acetylmuramoyl-L-alanine amidase (AmiA)"/>
    <property type="match status" value="1"/>
</dbReference>
<dbReference type="EMBL" id="BDME01000001">
    <property type="protein sequence ID" value="GAX87243.1"/>
    <property type="molecule type" value="Genomic_DNA"/>
</dbReference>
<dbReference type="Pfam" id="PF01520">
    <property type="entry name" value="Amidase_3"/>
    <property type="match status" value="1"/>
</dbReference>
<keyword evidence="6" id="KW-1185">Reference proteome</keyword>
<organism evidence="5 6">
    <name type="scientific">Lebetimonas natsushimae</name>
    <dbReference type="NCBI Taxonomy" id="1936991"/>
    <lineage>
        <taxon>Bacteria</taxon>
        <taxon>Pseudomonadati</taxon>
        <taxon>Campylobacterota</taxon>
        <taxon>Epsilonproteobacteria</taxon>
        <taxon>Nautiliales</taxon>
        <taxon>Nautiliaceae</taxon>
        <taxon>Lebetimonas</taxon>
    </lineage>
</organism>
<dbReference type="RefSeq" id="WP_096258392.1">
    <property type="nucleotide sequence ID" value="NZ_BDME01000001.1"/>
</dbReference>